<dbReference type="InterPro" id="IPR021320">
    <property type="entry name" value="DUF2905"/>
</dbReference>
<accession>A0A4Q7VZ57</accession>
<dbReference type="RefSeq" id="WP_130429857.1">
    <property type="nucleotide sequence ID" value="NZ_SHKP01000004.1"/>
</dbReference>
<evidence type="ECO:0000313" key="2">
    <source>
        <dbReference type="EMBL" id="RZU02067.1"/>
    </source>
</evidence>
<protein>
    <submittedName>
        <fullName evidence="2">DUF2905 family protein</fullName>
    </submittedName>
</protein>
<organism evidence="2 3">
    <name type="scientific">Rivibacter subsaxonicus</name>
    <dbReference type="NCBI Taxonomy" id="457575"/>
    <lineage>
        <taxon>Bacteria</taxon>
        <taxon>Pseudomonadati</taxon>
        <taxon>Pseudomonadota</taxon>
        <taxon>Betaproteobacteria</taxon>
        <taxon>Burkholderiales</taxon>
        <taxon>Rivibacter</taxon>
    </lineage>
</organism>
<keyword evidence="3" id="KW-1185">Reference proteome</keyword>
<keyword evidence="1" id="KW-0812">Transmembrane</keyword>
<proteinExistence type="predicted"/>
<keyword evidence="1" id="KW-0472">Membrane</keyword>
<dbReference type="Proteomes" id="UP000293671">
    <property type="component" value="Unassembled WGS sequence"/>
</dbReference>
<gene>
    <name evidence="2" type="ORF">EV670_0085</name>
</gene>
<sequence>MLRWLLIIVLTLLVFSGLLRPWLARLGLGRLPGDFEFRIGERRIWLPLATTVLLSFVAMLIGKLV</sequence>
<dbReference type="OrthoDB" id="9811610at2"/>
<name>A0A4Q7VZ57_9BURK</name>
<dbReference type="AlphaFoldDB" id="A0A4Q7VZ57"/>
<dbReference type="Pfam" id="PF11146">
    <property type="entry name" value="DUF2905"/>
    <property type="match status" value="1"/>
</dbReference>
<evidence type="ECO:0000256" key="1">
    <source>
        <dbReference type="SAM" id="Phobius"/>
    </source>
</evidence>
<keyword evidence="1" id="KW-1133">Transmembrane helix</keyword>
<reference evidence="2 3" key="1">
    <citation type="submission" date="2019-02" db="EMBL/GenBank/DDBJ databases">
        <title>Genomic Encyclopedia of Type Strains, Phase IV (KMG-IV): sequencing the most valuable type-strain genomes for metagenomic binning, comparative biology and taxonomic classification.</title>
        <authorList>
            <person name="Goeker M."/>
        </authorList>
    </citation>
    <scope>NUCLEOTIDE SEQUENCE [LARGE SCALE GENOMIC DNA]</scope>
    <source>
        <strain evidence="2 3">DSM 19570</strain>
    </source>
</reference>
<dbReference type="EMBL" id="SHKP01000004">
    <property type="protein sequence ID" value="RZU02067.1"/>
    <property type="molecule type" value="Genomic_DNA"/>
</dbReference>
<comment type="caution">
    <text evidence="2">The sequence shown here is derived from an EMBL/GenBank/DDBJ whole genome shotgun (WGS) entry which is preliminary data.</text>
</comment>
<feature type="transmembrane region" description="Helical" evidence="1">
    <location>
        <begin position="43"/>
        <end position="62"/>
    </location>
</feature>
<evidence type="ECO:0000313" key="3">
    <source>
        <dbReference type="Proteomes" id="UP000293671"/>
    </source>
</evidence>